<comment type="caution">
    <text evidence="2">The sequence shown here is derived from an EMBL/GenBank/DDBJ whole genome shotgun (WGS) entry which is preliminary data.</text>
</comment>
<feature type="compositionally biased region" description="Low complexity" evidence="1">
    <location>
        <begin position="13"/>
        <end position="31"/>
    </location>
</feature>
<sequence length="79" mass="8553">MPIASHPISRLQPTLPQPSLLPLVPTSSSTATPNTPCFLLCHNVATHSNVATASQPRPILRSRCLASLSPTFCRLQPRR</sequence>
<proteinExistence type="predicted"/>
<gene>
    <name evidence="2" type="ORF">B296_00013660</name>
</gene>
<evidence type="ECO:0000313" key="2">
    <source>
        <dbReference type="EMBL" id="RRT75047.1"/>
    </source>
</evidence>
<feature type="region of interest" description="Disordered" evidence="1">
    <location>
        <begin position="1"/>
        <end position="31"/>
    </location>
</feature>
<reference evidence="2 3" key="1">
    <citation type="journal article" date="2014" name="Agronomy (Basel)">
        <title>A Draft Genome Sequence for Ensete ventricosum, the Drought-Tolerant Tree Against Hunger.</title>
        <authorList>
            <person name="Harrison J."/>
            <person name="Moore K.A."/>
            <person name="Paszkiewicz K."/>
            <person name="Jones T."/>
            <person name="Grant M."/>
            <person name="Ambacheew D."/>
            <person name="Muzemil S."/>
            <person name="Studholme D.J."/>
        </authorList>
    </citation>
    <scope>NUCLEOTIDE SEQUENCE [LARGE SCALE GENOMIC DNA]</scope>
</reference>
<evidence type="ECO:0000256" key="1">
    <source>
        <dbReference type="SAM" id="MobiDB-lite"/>
    </source>
</evidence>
<dbReference type="Proteomes" id="UP000287651">
    <property type="component" value="Unassembled WGS sequence"/>
</dbReference>
<protein>
    <submittedName>
        <fullName evidence="2">Uncharacterized protein</fullName>
    </submittedName>
</protein>
<dbReference type="AlphaFoldDB" id="A0A427AFM7"/>
<accession>A0A427AFM7</accession>
<evidence type="ECO:0000313" key="3">
    <source>
        <dbReference type="Proteomes" id="UP000287651"/>
    </source>
</evidence>
<name>A0A427AFM7_ENSVE</name>
<dbReference type="EMBL" id="AMZH03002599">
    <property type="protein sequence ID" value="RRT75047.1"/>
    <property type="molecule type" value="Genomic_DNA"/>
</dbReference>
<organism evidence="2 3">
    <name type="scientific">Ensete ventricosum</name>
    <name type="common">Abyssinian banana</name>
    <name type="synonym">Musa ensete</name>
    <dbReference type="NCBI Taxonomy" id="4639"/>
    <lineage>
        <taxon>Eukaryota</taxon>
        <taxon>Viridiplantae</taxon>
        <taxon>Streptophyta</taxon>
        <taxon>Embryophyta</taxon>
        <taxon>Tracheophyta</taxon>
        <taxon>Spermatophyta</taxon>
        <taxon>Magnoliopsida</taxon>
        <taxon>Liliopsida</taxon>
        <taxon>Zingiberales</taxon>
        <taxon>Musaceae</taxon>
        <taxon>Ensete</taxon>
    </lineage>
</organism>